<comment type="catalytic activity">
    <reaction evidence="5">
        <text>a (2S)-2-hydroxycarboxylate + O2 = a 2-oxocarboxylate + H2O2</text>
        <dbReference type="Rhea" id="RHEA:16789"/>
        <dbReference type="ChEBI" id="CHEBI:15379"/>
        <dbReference type="ChEBI" id="CHEBI:16240"/>
        <dbReference type="ChEBI" id="CHEBI:35179"/>
        <dbReference type="ChEBI" id="CHEBI:58123"/>
        <dbReference type="EC" id="1.1.3.15"/>
    </reaction>
    <physiologicalReaction direction="left-to-right" evidence="5">
        <dbReference type="Rhea" id="RHEA:16790"/>
    </physiologicalReaction>
</comment>
<evidence type="ECO:0000256" key="3">
    <source>
        <dbReference type="ARBA" id="ARBA00023002"/>
    </source>
</evidence>
<reference evidence="10" key="1">
    <citation type="journal article" date="2020" name="Cell">
        <title>Large-Scale Comparative Analyses of Tick Genomes Elucidate Their Genetic Diversity and Vector Capacities.</title>
        <authorList>
            <consortium name="Tick Genome and Microbiome Consortium (TIGMIC)"/>
            <person name="Jia N."/>
            <person name="Wang J."/>
            <person name="Shi W."/>
            <person name="Du L."/>
            <person name="Sun Y."/>
            <person name="Zhan W."/>
            <person name="Jiang J.F."/>
            <person name="Wang Q."/>
            <person name="Zhang B."/>
            <person name="Ji P."/>
            <person name="Bell-Sakyi L."/>
            <person name="Cui X.M."/>
            <person name="Yuan T.T."/>
            <person name="Jiang B.G."/>
            <person name="Yang W.F."/>
            <person name="Lam T.T."/>
            <person name="Chang Q.C."/>
            <person name="Ding S.J."/>
            <person name="Wang X.J."/>
            <person name="Zhu J.G."/>
            <person name="Ruan X.D."/>
            <person name="Zhao L."/>
            <person name="Wei J.T."/>
            <person name="Ye R.Z."/>
            <person name="Que T.C."/>
            <person name="Du C.H."/>
            <person name="Zhou Y.H."/>
            <person name="Cheng J.X."/>
            <person name="Dai P.F."/>
            <person name="Guo W.B."/>
            <person name="Han X.H."/>
            <person name="Huang E.J."/>
            <person name="Li L.F."/>
            <person name="Wei W."/>
            <person name="Gao Y.C."/>
            <person name="Liu J.Z."/>
            <person name="Shao H.Z."/>
            <person name="Wang X."/>
            <person name="Wang C.C."/>
            <person name="Yang T.C."/>
            <person name="Huo Q.B."/>
            <person name="Li W."/>
            <person name="Chen H.Y."/>
            <person name="Chen S.E."/>
            <person name="Zhou L.G."/>
            <person name="Ni X.B."/>
            <person name="Tian J.H."/>
            <person name="Sheng Y."/>
            <person name="Liu T."/>
            <person name="Pan Y.S."/>
            <person name="Xia L.Y."/>
            <person name="Li J."/>
            <person name="Zhao F."/>
            <person name="Cao W.C."/>
        </authorList>
    </citation>
    <scope>NUCLEOTIDE SEQUENCE</scope>
    <source>
        <strain evidence="10">Rsan-2018</strain>
    </source>
</reference>
<keyword evidence="8" id="KW-0732">Signal</keyword>
<dbReference type="CDD" id="cd02809">
    <property type="entry name" value="alpha_hydroxyacid_oxid_FMN"/>
    <property type="match status" value="2"/>
</dbReference>
<dbReference type="Pfam" id="PF01070">
    <property type="entry name" value="FMN_dh"/>
    <property type="match status" value="1"/>
</dbReference>
<dbReference type="InterPro" id="IPR008259">
    <property type="entry name" value="FMN_hydac_DH_AS"/>
</dbReference>
<dbReference type="SUPFAM" id="SSF51395">
    <property type="entry name" value="FMN-linked oxidoreductases"/>
    <property type="match status" value="2"/>
</dbReference>
<evidence type="ECO:0000256" key="1">
    <source>
        <dbReference type="ARBA" id="ARBA00001917"/>
    </source>
</evidence>
<evidence type="ECO:0000256" key="4">
    <source>
        <dbReference type="ARBA" id="ARBA00024042"/>
    </source>
</evidence>
<keyword evidence="3" id="KW-0560">Oxidoreductase</keyword>
<proteinExistence type="inferred from homology"/>
<evidence type="ECO:0000256" key="5">
    <source>
        <dbReference type="ARBA" id="ARBA00029325"/>
    </source>
</evidence>
<dbReference type="InterPro" id="IPR013785">
    <property type="entry name" value="Aldolase_TIM"/>
</dbReference>
<evidence type="ECO:0000256" key="6">
    <source>
        <dbReference type="ARBA" id="ARBA00029327"/>
    </source>
</evidence>
<dbReference type="PANTHER" id="PTHR10578">
    <property type="entry name" value="S -2-HYDROXY-ACID OXIDASE-RELATED"/>
    <property type="match status" value="1"/>
</dbReference>
<gene>
    <name evidence="10" type="ORF">HPB52_002268</name>
</gene>
<dbReference type="VEuPathDB" id="VectorBase:RSAN_057350"/>
<dbReference type="GO" id="GO:0010181">
    <property type="term" value="F:FMN binding"/>
    <property type="evidence" value="ECO:0007669"/>
    <property type="project" value="InterPro"/>
</dbReference>
<dbReference type="GO" id="GO:0003973">
    <property type="term" value="F:(S)-2-hydroxy-acid oxidase activity"/>
    <property type="evidence" value="ECO:0007669"/>
    <property type="project" value="UniProtKB-EC"/>
</dbReference>
<protein>
    <recommendedName>
        <fullName evidence="2">(S)-2-hydroxy-acid oxidase</fullName>
        <ecNumber evidence="2">1.1.3.15</ecNumber>
    </recommendedName>
</protein>
<organism evidence="10 11">
    <name type="scientific">Rhipicephalus sanguineus</name>
    <name type="common">Brown dog tick</name>
    <name type="synonym">Ixodes sanguineus</name>
    <dbReference type="NCBI Taxonomy" id="34632"/>
    <lineage>
        <taxon>Eukaryota</taxon>
        <taxon>Metazoa</taxon>
        <taxon>Ecdysozoa</taxon>
        <taxon>Arthropoda</taxon>
        <taxon>Chelicerata</taxon>
        <taxon>Arachnida</taxon>
        <taxon>Acari</taxon>
        <taxon>Parasitiformes</taxon>
        <taxon>Ixodida</taxon>
        <taxon>Ixodoidea</taxon>
        <taxon>Ixodidae</taxon>
        <taxon>Rhipicephalinae</taxon>
        <taxon>Rhipicephalus</taxon>
        <taxon>Rhipicephalus</taxon>
    </lineage>
</organism>
<dbReference type="EC" id="1.1.3.15" evidence="2"/>
<evidence type="ECO:0000313" key="10">
    <source>
        <dbReference type="EMBL" id="KAH7942906.1"/>
    </source>
</evidence>
<dbReference type="InterPro" id="IPR012133">
    <property type="entry name" value="Alpha-hydoxy_acid_DH_FMN"/>
</dbReference>
<dbReference type="AlphaFoldDB" id="A0A9D4PJN0"/>
<dbReference type="InterPro" id="IPR037396">
    <property type="entry name" value="FMN_HAD"/>
</dbReference>
<comment type="similarity">
    <text evidence="4">Belongs to the FMN-dependent alpha-hydroxy acid dehydrogenase family.</text>
</comment>
<comment type="catalytic activity">
    <reaction evidence="6">
        <text>2-hydroxyoctanoate + O2 = 2-oxooctanoate + H2O2</text>
        <dbReference type="Rhea" id="RHEA:67940"/>
        <dbReference type="ChEBI" id="CHEBI:15379"/>
        <dbReference type="ChEBI" id="CHEBI:16240"/>
        <dbReference type="ChEBI" id="CHEBI:133514"/>
        <dbReference type="ChEBI" id="CHEBI:176689"/>
    </reaction>
    <physiologicalReaction direction="left-to-right" evidence="6">
        <dbReference type="Rhea" id="RHEA:67941"/>
    </physiologicalReaction>
</comment>
<dbReference type="EMBL" id="JABSTV010001253">
    <property type="protein sequence ID" value="KAH7942906.1"/>
    <property type="molecule type" value="Genomic_DNA"/>
</dbReference>
<evidence type="ECO:0000256" key="2">
    <source>
        <dbReference type="ARBA" id="ARBA00013087"/>
    </source>
</evidence>
<feature type="domain" description="FMN hydroxy acid dehydrogenase" evidence="9">
    <location>
        <begin position="147"/>
        <end position="756"/>
    </location>
</feature>
<dbReference type="GO" id="GO:0005782">
    <property type="term" value="C:peroxisomal matrix"/>
    <property type="evidence" value="ECO:0007669"/>
    <property type="project" value="TreeGrafter"/>
</dbReference>
<dbReference type="PROSITE" id="PS51349">
    <property type="entry name" value="FMN_HYDROXY_ACID_DH_2"/>
    <property type="match status" value="1"/>
</dbReference>
<dbReference type="PROSITE" id="PS00557">
    <property type="entry name" value="FMN_HYDROXY_ACID_DH_1"/>
    <property type="match status" value="2"/>
</dbReference>
<name>A0A9D4PJN0_RHISA</name>
<dbReference type="VEuPathDB" id="VectorBase:RSAN_056554"/>
<feature type="chain" id="PRO_5038382478" description="(S)-2-hydroxy-acid oxidase" evidence="8">
    <location>
        <begin position="25"/>
        <end position="788"/>
    </location>
</feature>
<dbReference type="GO" id="GO:0001561">
    <property type="term" value="P:fatty acid alpha-oxidation"/>
    <property type="evidence" value="ECO:0007669"/>
    <property type="project" value="TreeGrafter"/>
</dbReference>
<comment type="caution">
    <text evidence="10">The sequence shown here is derived from an EMBL/GenBank/DDBJ whole genome shotgun (WGS) entry which is preliminary data.</text>
</comment>
<feature type="signal peptide" evidence="8">
    <location>
        <begin position="1"/>
        <end position="24"/>
    </location>
</feature>
<dbReference type="InterPro" id="IPR000262">
    <property type="entry name" value="FMN-dep_DH"/>
</dbReference>
<evidence type="ECO:0000259" key="9">
    <source>
        <dbReference type="PROSITE" id="PS51349"/>
    </source>
</evidence>
<comment type="cofactor">
    <cofactor evidence="1">
        <name>FMN</name>
        <dbReference type="ChEBI" id="CHEBI:58210"/>
    </cofactor>
</comment>
<evidence type="ECO:0000256" key="7">
    <source>
        <dbReference type="SAM" id="MobiDB-lite"/>
    </source>
</evidence>
<accession>A0A9D4PJN0</accession>
<evidence type="ECO:0000256" key="8">
    <source>
        <dbReference type="SAM" id="SignalP"/>
    </source>
</evidence>
<feature type="region of interest" description="Disordered" evidence="7">
    <location>
        <begin position="30"/>
        <end position="49"/>
    </location>
</feature>
<evidence type="ECO:0000313" key="11">
    <source>
        <dbReference type="Proteomes" id="UP000821837"/>
    </source>
</evidence>
<dbReference type="FunFam" id="3.20.20.70:FF:000056">
    <property type="entry name" value="hydroxyacid oxidase 2"/>
    <property type="match status" value="2"/>
</dbReference>
<keyword evidence="11" id="KW-1185">Reference proteome</keyword>
<reference evidence="10" key="2">
    <citation type="submission" date="2021-09" db="EMBL/GenBank/DDBJ databases">
        <authorList>
            <person name="Jia N."/>
            <person name="Wang J."/>
            <person name="Shi W."/>
            <person name="Du L."/>
            <person name="Sun Y."/>
            <person name="Zhan W."/>
            <person name="Jiang J."/>
            <person name="Wang Q."/>
            <person name="Zhang B."/>
            <person name="Ji P."/>
            <person name="Sakyi L.B."/>
            <person name="Cui X."/>
            <person name="Yuan T."/>
            <person name="Jiang B."/>
            <person name="Yang W."/>
            <person name="Lam T.T.-Y."/>
            <person name="Chang Q."/>
            <person name="Ding S."/>
            <person name="Wang X."/>
            <person name="Zhu J."/>
            <person name="Ruan X."/>
            <person name="Zhao L."/>
            <person name="Wei J."/>
            <person name="Que T."/>
            <person name="Du C."/>
            <person name="Cheng J."/>
            <person name="Dai P."/>
            <person name="Han X."/>
            <person name="Huang E."/>
            <person name="Gao Y."/>
            <person name="Liu J."/>
            <person name="Shao H."/>
            <person name="Ye R."/>
            <person name="Li L."/>
            <person name="Wei W."/>
            <person name="Wang X."/>
            <person name="Wang C."/>
            <person name="Huo Q."/>
            <person name="Li W."/>
            <person name="Guo W."/>
            <person name="Chen H."/>
            <person name="Chen S."/>
            <person name="Zhou L."/>
            <person name="Zhou L."/>
            <person name="Ni X."/>
            <person name="Tian J."/>
            <person name="Zhou Y."/>
            <person name="Sheng Y."/>
            <person name="Liu T."/>
            <person name="Pan Y."/>
            <person name="Xia L."/>
            <person name="Li J."/>
            <person name="Zhao F."/>
            <person name="Cao W."/>
        </authorList>
    </citation>
    <scope>NUCLEOTIDE SEQUENCE</scope>
    <source>
        <strain evidence="10">Rsan-2018</strain>
        <tissue evidence="10">Larvae</tissue>
    </source>
</reference>
<dbReference type="Gene3D" id="3.20.20.70">
    <property type="entry name" value="Aldolase class I"/>
    <property type="match status" value="2"/>
</dbReference>
<dbReference type="Proteomes" id="UP000821837">
    <property type="component" value="Unassembled WGS sequence"/>
</dbReference>
<dbReference type="PANTHER" id="PTHR10578:SF149">
    <property type="entry name" value="2-HYDROXYACID OXIDASE 2"/>
    <property type="match status" value="1"/>
</dbReference>
<feature type="region of interest" description="Disordered" evidence="7">
    <location>
        <begin position="70"/>
        <end position="92"/>
    </location>
</feature>
<sequence length="788" mass="85568">MAPQFAALLLLVATCLLQHIYVTADSALRDHIPGKEQPPQKRLYPPFGDDLSPPNYRQISVIQDISKSSTTATLSPQYDHGESSTPIPASGITVEPRDMLERIVQSPDDARYADIAWDHLGLEAALSSSEDNVGDASNELSSQAALVSNRAALTVADVERVARLKLEPQARRYFFSGADRQQTLKENTEAFKRLRFRPKLLVDVSQVNTTTTVLGHHISMPVGFSPAAMQKLAHNDGEVGTAQAAQDARTVMILSSLSTTSLEEVRRRAPLCLLWFQTYLFRDRSLTEWLVKRAAKAGYSAIVLTADSPVLVVTAARRFANLKGRNEKSDVQSGAQEDVDDYISRSVSWQDIGWLKRITGLPVVAKGVLTREAALQAYHHGAAAILVSNHGGRQLDGTPASIEALPEIVSAVGGRLEIYLDSGVRSGADVVKALSLGARAVLRFRPRMLVDVSRVSTATTLLGQPVSMPVGCAPSAMQQLAHTDGEIGTAQATEAAGTVMILSSMSTISLEEIRHKAPNCTLWLQVYIYKDRALTESLVKRAAAAGFSAIVLTADSPVFGQKIMANKYRFHLPRHLRFGTLERSLPTATVKNHADFDAFVDDHISPSVTWSDVAWLRKVSGLPVVMKGVLTPEAAIKCYESGAAAIIVSNHGGRQLDATPASIDALPEIVDAVGDRLEVYLDSGVRTGADVVRALALGARAAFVGRPVLWGLAYNGMKGVSTVLDIYRSELERTLRLLGCPDVAELTPEFVVHKSYFSSPHYRLRPRFPSEVEGSINNEPDWTSTASR</sequence>